<reference evidence="1" key="2">
    <citation type="submission" date="2020-11" db="EMBL/GenBank/DDBJ databases">
        <authorList>
            <person name="McCartney M.A."/>
            <person name="Auch B."/>
            <person name="Kono T."/>
            <person name="Mallez S."/>
            <person name="Becker A."/>
            <person name="Gohl D.M."/>
            <person name="Silverstein K.A.T."/>
            <person name="Koren S."/>
            <person name="Bechman K.B."/>
            <person name="Herman A."/>
            <person name="Abrahante J.E."/>
            <person name="Garbe J."/>
        </authorList>
    </citation>
    <scope>NUCLEOTIDE SEQUENCE</scope>
    <source>
        <strain evidence="1">Duluth1</strain>
        <tissue evidence="1">Whole animal</tissue>
    </source>
</reference>
<dbReference type="AlphaFoldDB" id="A0A9D4J9D9"/>
<accession>A0A9D4J9D9</accession>
<gene>
    <name evidence="1" type="ORF">DPMN_154739</name>
</gene>
<dbReference type="EMBL" id="JAIWYP010000007">
    <property type="protein sequence ID" value="KAH3801094.1"/>
    <property type="molecule type" value="Genomic_DNA"/>
</dbReference>
<comment type="caution">
    <text evidence="1">The sequence shown here is derived from an EMBL/GenBank/DDBJ whole genome shotgun (WGS) entry which is preliminary data.</text>
</comment>
<dbReference type="Proteomes" id="UP000828390">
    <property type="component" value="Unassembled WGS sequence"/>
</dbReference>
<organism evidence="1 2">
    <name type="scientific">Dreissena polymorpha</name>
    <name type="common">Zebra mussel</name>
    <name type="synonym">Mytilus polymorpha</name>
    <dbReference type="NCBI Taxonomy" id="45954"/>
    <lineage>
        <taxon>Eukaryota</taxon>
        <taxon>Metazoa</taxon>
        <taxon>Spiralia</taxon>
        <taxon>Lophotrochozoa</taxon>
        <taxon>Mollusca</taxon>
        <taxon>Bivalvia</taxon>
        <taxon>Autobranchia</taxon>
        <taxon>Heteroconchia</taxon>
        <taxon>Euheterodonta</taxon>
        <taxon>Imparidentia</taxon>
        <taxon>Neoheterodontei</taxon>
        <taxon>Myida</taxon>
        <taxon>Dreissenoidea</taxon>
        <taxon>Dreissenidae</taxon>
        <taxon>Dreissena</taxon>
    </lineage>
</organism>
<reference evidence="1" key="1">
    <citation type="journal article" date="2019" name="bioRxiv">
        <title>The Genome of the Zebra Mussel, Dreissena polymorpha: A Resource for Invasive Species Research.</title>
        <authorList>
            <person name="McCartney M.A."/>
            <person name="Auch B."/>
            <person name="Kono T."/>
            <person name="Mallez S."/>
            <person name="Zhang Y."/>
            <person name="Obille A."/>
            <person name="Becker A."/>
            <person name="Abrahante J.E."/>
            <person name="Garbe J."/>
            <person name="Badalamenti J.P."/>
            <person name="Herman A."/>
            <person name="Mangelson H."/>
            <person name="Liachko I."/>
            <person name="Sullivan S."/>
            <person name="Sone E.D."/>
            <person name="Koren S."/>
            <person name="Silverstein K.A.T."/>
            <person name="Beckman K.B."/>
            <person name="Gohl D.M."/>
        </authorList>
    </citation>
    <scope>NUCLEOTIDE SEQUENCE</scope>
    <source>
        <strain evidence="1">Duluth1</strain>
        <tissue evidence="1">Whole animal</tissue>
    </source>
</reference>
<protein>
    <submittedName>
        <fullName evidence="1">Uncharacterized protein</fullName>
    </submittedName>
</protein>
<name>A0A9D4J9D9_DREPO</name>
<evidence type="ECO:0000313" key="1">
    <source>
        <dbReference type="EMBL" id="KAH3801094.1"/>
    </source>
</evidence>
<proteinExistence type="predicted"/>
<evidence type="ECO:0000313" key="2">
    <source>
        <dbReference type="Proteomes" id="UP000828390"/>
    </source>
</evidence>
<keyword evidence="2" id="KW-1185">Reference proteome</keyword>
<sequence length="54" mass="6070">MVKVKQDGEEQTSMTDAHWFPEEVPLLSIEKFCAAGVFLKCLVLGLFAPALRQF</sequence>